<dbReference type="Proteomes" id="UP000479710">
    <property type="component" value="Unassembled WGS sequence"/>
</dbReference>
<organism evidence="3 4">
    <name type="scientific">Oryza meyeriana var. granulata</name>
    <dbReference type="NCBI Taxonomy" id="110450"/>
    <lineage>
        <taxon>Eukaryota</taxon>
        <taxon>Viridiplantae</taxon>
        <taxon>Streptophyta</taxon>
        <taxon>Embryophyta</taxon>
        <taxon>Tracheophyta</taxon>
        <taxon>Spermatophyta</taxon>
        <taxon>Magnoliopsida</taxon>
        <taxon>Liliopsida</taxon>
        <taxon>Poales</taxon>
        <taxon>Poaceae</taxon>
        <taxon>BOP clade</taxon>
        <taxon>Oryzoideae</taxon>
        <taxon>Oryzeae</taxon>
        <taxon>Oryzinae</taxon>
        <taxon>Oryza</taxon>
        <taxon>Oryza meyeriana</taxon>
    </lineage>
</organism>
<proteinExistence type="predicted"/>
<feature type="signal peptide" evidence="2">
    <location>
        <begin position="1"/>
        <end position="38"/>
    </location>
</feature>
<reference evidence="3 4" key="1">
    <citation type="submission" date="2019-11" db="EMBL/GenBank/DDBJ databases">
        <title>Whole genome sequence of Oryza granulata.</title>
        <authorList>
            <person name="Li W."/>
        </authorList>
    </citation>
    <scope>NUCLEOTIDE SEQUENCE [LARGE SCALE GENOMIC DNA]</scope>
    <source>
        <strain evidence="4">cv. Menghai</strain>
        <tissue evidence="3">Leaf</tissue>
    </source>
</reference>
<dbReference type="EMBL" id="SPHZ02000006">
    <property type="protein sequence ID" value="KAF0914741.1"/>
    <property type="molecule type" value="Genomic_DNA"/>
</dbReference>
<protein>
    <submittedName>
        <fullName evidence="3">Uncharacterized protein</fullName>
    </submittedName>
</protein>
<evidence type="ECO:0000313" key="4">
    <source>
        <dbReference type="Proteomes" id="UP000479710"/>
    </source>
</evidence>
<evidence type="ECO:0000256" key="1">
    <source>
        <dbReference type="SAM" id="MobiDB-lite"/>
    </source>
</evidence>
<evidence type="ECO:0000313" key="3">
    <source>
        <dbReference type="EMBL" id="KAF0914741.1"/>
    </source>
</evidence>
<name>A0A6G1DQS3_9ORYZ</name>
<feature type="chain" id="PRO_5026023483" evidence="2">
    <location>
        <begin position="39"/>
        <end position="88"/>
    </location>
</feature>
<keyword evidence="4" id="KW-1185">Reference proteome</keyword>
<sequence>MKKGGSGNGAAGRGRATPALLVLLLVVAASQLHDGVAAARHLGEADGRQPPPPADHSSPLAVSDNNNPCPSGCTYDPNSNPSCKHCQP</sequence>
<comment type="caution">
    <text evidence="3">The sequence shown here is derived from an EMBL/GenBank/DDBJ whole genome shotgun (WGS) entry which is preliminary data.</text>
</comment>
<keyword evidence="2" id="KW-0732">Signal</keyword>
<accession>A0A6G1DQS3</accession>
<feature type="region of interest" description="Disordered" evidence="1">
    <location>
        <begin position="40"/>
        <end position="70"/>
    </location>
</feature>
<dbReference type="AlphaFoldDB" id="A0A6G1DQS3"/>
<gene>
    <name evidence="3" type="ORF">E2562_031241</name>
</gene>
<evidence type="ECO:0000256" key="2">
    <source>
        <dbReference type="SAM" id="SignalP"/>
    </source>
</evidence>